<accession>A0AAW0FTQ9</accession>
<keyword evidence="1" id="KW-1133">Transmembrane helix</keyword>
<feature type="transmembrane region" description="Helical" evidence="1">
    <location>
        <begin position="6"/>
        <end position="26"/>
    </location>
</feature>
<feature type="transmembrane region" description="Helical" evidence="1">
    <location>
        <begin position="93"/>
        <end position="115"/>
    </location>
</feature>
<evidence type="ECO:0000313" key="3">
    <source>
        <dbReference type="Proteomes" id="UP001385951"/>
    </source>
</evidence>
<keyword evidence="1" id="KW-0472">Membrane</keyword>
<evidence type="ECO:0000256" key="1">
    <source>
        <dbReference type="SAM" id="Phobius"/>
    </source>
</evidence>
<dbReference type="EMBL" id="JASBNA010000036">
    <property type="protein sequence ID" value="KAK7682414.1"/>
    <property type="molecule type" value="Genomic_DNA"/>
</dbReference>
<feature type="transmembrane region" description="Helical" evidence="1">
    <location>
        <begin position="161"/>
        <end position="181"/>
    </location>
</feature>
<organism evidence="2 3">
    <name type="scientific">Cerrena zonata</name>
    <dbReference type="NCBI Taxonomy" id="2478898"/>
    <lineage>
        <taxon>Eukaryota</taxon>
        <taxon>Fungi</taxon>
        <taxon>Dikarya</taxon>
        <taxon>Basidiomycota</taxon>
        <taxon>Agaricomycotina</taxon>
        <taxon>Agaricomycetes</taxon>
        <taxon>Polyporales</taxon>
        <taxon>Cerrenaceae</taxon>
        <taxon>Cerrena</taxon>
    </lineage>
</organism>
<feature type="transmembrane region" description="Helical" evidence="1">
    <location>
        <begin position="127"/>
        <end position="149"/>
    </location>
</feature>
<proteinExistence type="predicted"/>
<gene>
    <name evidence="2" type="ORF">QCA50_014619</name>
</gene>
<name>A0AAW0FTQ9_9APHY</name>
<keyword evidence="3" id="KW-1185">Reference proteome</keyword>
<feature type="transmembrane region" description="Helical" evidence="1">
    <location>
        <begin position="202"/>
        <end position="226"/>
    </location>
</feature>
<reference evidence="2 3" key="1">
    <citation type="submission" date="2022-09" db="EMBL/GenBank/DDBJ databases">
        <authorList>
            <person name="Palmer J.M."/>
        </authorList>
    </citation>
    <scope>NUCLEOTIDE SEQUENCE [LARGE SCALE GENOMIC DNA]</scope>
    <source>
        <strain evidence="2 3">DSM 7382</strain>
    </source>
</reference>
<evidence type="ECO:0008006" key="4">
    <source>
        <dbReference type="Google" id="ProtNLM"/>
    </source>
</evidence>
<comment type="caution">
    <text evidence="2">The sequence shown here is derived from an EMBL/GenBank/DDBJ whole genome shotgun (WGS) entry which is preliminary data.</text>
</comment>
<evidence type="ECO:0000313" key="2">
    <source>
        <dbReference type="EMBL" id="KAK7682414.1"/>
    </source>
</evidence>
<dbReference type="Proteomes" id="UP001385951">
    <property type="component" value="Unassembled WGS sequence"/>
</dbReference>
<feature type="transmembrane region" description="Helical" evidence="1">
    <location>
        <begin position="232"/>
        <end position="253"/>
    </location>
</feature>
<sequence length="288" mass="31707">MDSTLASVQLIGIMLEIAVYGIYATLVPRAYSVLQKKDPGLLLIKYLRCFLIAKFLLTTLHVILGVGQVIYAFTTHTDQAGFAVIYLSRLNTVIVLLRTTCHSMVFALSDILIVLRTYILWERSLRVVALPALLFVVELGHHAMFMVRILTDNIDLARRNLIIVTVISWSLNLSSSGFLVYKIWKSRCISTRSYFNTSIEHLSIAIIIVIECALVYSLIALALLIATALFSVAAVILILELAVPLTGITFIYVTISSSNFQANAAIQQGPATSNALGSNRNDRLGSAN</sequence>
<protein>
    <recommendedName>
        <fullName evidence="4">G protein-coupled receptor</fullName>
    </recommendedName>
</protein>
<keyword evidence="1" id="KW-0812">Transmembrane</keyword>
<dbReference type="AlphaFoldDB" id="A0AAW0FTQ9"/>
<feature type="transmembrane region" description="Helical" evidence="1">
    <location>
        <begin position="47"/>
        <end position="73"/>
    </location>
</feature>